<comment type="similarity">
    <text evidence="5">Belongs to the small GTPase superfamily. Arf family.</text>
</comment>
<dbReference type="GeneID" id="109477515"/>
<dbReference type="PRINTS" id="PR00328">
    <property type="entry name" value="SAR1GTPBP"/>
</dbReference>
<dbReference type="GO" id="GO:0046872">
    <property type="term" value="F:metal ion binding"/>
    <property type="evidence" value="ECO:0007669"/>
    <property type="project" value="UniProtKB-KW"/>
</dbReference>
<dbReference type="SUPFAM" id="SSF52540">
    <property type="entry name" value="P-loop containing nucleoside triphosphate hydrolases"/>
    <property type="match status" value="1"/>
</dbReference>
<feature type="binding site" evidence="4">
    <location>
        <position position="36"/>
    </location>
    <ligand>
        <name>Mg(2+)</name>
        <dbReference type="ChEBI" id="CHEBI:18420"/>
    </ligand>
</feature>
<sequence length="160" mass="18266">MDAGIPLTFTKDNRVHIGPKMEMRVVTLGLDESGKTAILFKLKQDEFMQTIPTIGFNVETVEYKNLKFTIWDVGGKPKLRPLWKHYYLNTQAVIFVVDSVDCARIDEAYDELSKLLAEKELREAVLLVFANKQDLPNALPIEEITDKLSLHKLCWGLDIS</sequence>
<proteinExistence type="inferred from homology"/>
<dbReference type="SMART" id="SM00178">
    <property type="entry name" value="SAR"/>
    <property type="match status" value="1"/>
</dbReference>
<evidence type="ECO:0000256" key="2">
    <source>
        <dbReference type="ARBA" id="ARBA00023134"/>
    </source>
</evidence>
<evidence type="ECO:0000256" key="1">
    <source>
        <dbReference type="ARBA" id="ARBA00022741"/>
    </source>
</evidence>
<dbReference type="GO" id="GO:0003924">
    <property type="term" value="F:GTPase activity"/>
    <property type="evidence" value="ECO:0007669"/>
    <property type="project" value="InterPro"/>
</dbReference>
<keyword evidence="6" id="KW-1185">Reference proteome</keyword>
<dbReference type="InterPro" id="IPR024156">
    <property type="entry name" value="Small_GTPase_ARF"/>
</dbReference>
<reference evidence="7" key="1">
    <citation type="submission" date="2025-08" db="UniProtKB">
        <authorList>
            <consortium name="RefSeq"/>
        </authorList>
    </citation>
    <scope>IDENTIFICATION</scope>
    <source>
        <tissue evidence="7">Gonad</tissue>
    </source>
</reference>
<feature type="binding site" evidence="3">
    <location>
        <begin position="131"/>
        <end position="134"/>
    </location>
    <ligand>
        <name>GTP</name>
        <dbReference type="ChEBI" id="CHEBI:37565"/>
    </ligand>
</feature>
<evidence type="ECO:0000313" key="6">
    <source>
        <dbReference type="Proteomes" id="UP000515135"/>
    </source>
</evidence>
<accession>A0A6P4YYD1</accession>
<dbReference type="Gene3D" id="3.40.50.300">
    <property type="entry name" value="P-loop containing nucleotide triphosphate hydrolases"/>
    <property type="match status" value="1"/>
</dbReference>
<dbReference type="PROSITE" id="PS51417">
    <property type="entry name" value="ARF"/>
    <property type="match status" value="1"/>
</dbReference>
<organism evidence="6 7">
    <name type="scientific">Branchiostoma belcheri</name>
    <name type="common">Amphioxus</name>
    <dbReference type="NCBI Taxonomy" id="7741"/>
    <lineage>
        <taxon>Eukaryota</taxon>
        <taxon>Metazoa</taxon>
        <taxon>Chordata</taxon>
        <taxon>Cephalochordata</taxon>
        <taxon>Leptocardii</taxon>
        <taxon>Amphioxiformes</taxon>
        <taxon>Branchiostomatidae</taxon>
        <taxon>Branchiostoma</taxon>
    </lineage>
</organism>
<evidence type="ECO:0000256" key="4">
    <source>
        <dbReference type="PIRSR" id="PIRSR606689-2"/>
    </source>
</evidence>
<feature type="binding site" evidence="3">
    <location>
        <position position="75"/>
    </location>
    <ligand>
        <name>GTP</name>
        <dbReference type="ChEBI" id="CHEBI:37565"/>
    </ligand>
</feature>
<dbReference type="RefSeq" id="XP_019634360.1">
    <property type="nucleotide sequence ID" value="XM_019778801.1"/>
</dbReference>
<dbReference type="AlphaFoldDB" id="A0A6P4YYD1"/>
<dbReference type="KEGG" id="bbel:109477515"/>
<name>A0A6P4YYD1_BRABE</name>
<dbReference type="Pfam" id="PF00025">
    <property type="entry name" value="Arf"/>
    <property type="match status" value="1"/>
</dbReference>
<keyword evidence="4" id="KW-0479">Metal-binding</keyword>
<dbReference type="GO" id="GO:0005525">
    <property type="term" value="F:GTP binding"/>
    <property type="evidence" value="ECO:0007669"/>
    <property type="project" value="UniProtKB-KW"/>
</dbReference>
<feature type="binding site" evidence="4">
    <location>
        <position position="53"/>
    </location>
    <ligand>
        <name>Mg(2+)</name>
        <dbReference type="ChEBI" id="CHEBI:18420"/>
    </ligand>
</feature>
<dbReference type="InterPro" id="IPR027417">
    <property type="entry name" value="P-loop_NTPase"/>
</dbReference>
<evidence type="ECO:0000256" key="5">
    <source>
        <dbReference type="RuleBase" id="RU003925"/>
    </source>
</evidence>
<evidence type="ECO:0000256" key="3">
    <source>
        <dbReference type="PIRSR" id="PIRSR606689-1"/>
    </source>
</evidence>
<keyword evidence="2 3" id="KW-0342">GTP-binding</keyword>
<dbReference type="InterPro" id="IPR005225">
    <property type="entry name" value="Small_GTP-bd"/>
</dbReference>
<dbReference type="NCBIfam" id="TIGR00231">
    <property type="entry name" value="small_GTP"/>
    <property type="match status" value="1"/>
</dbReference>
<dbReference type="OrthoDB" id="2011769at2759"/>
<dbReference type="PANTHER" id="PTHR11711">
    <property type="entry name" value="ADP RIBOSYLATION FACTOR-RELATED"/>
    <property type="match status" value="1"/>
</dbReference>
<gene>
    <name evidence="7" type="primary">LOC109477515</name>
</gene>
<dbReference type="InterPro" id="IPR006689">
    <property type="entry name" value="Small_GTPase_ARF/SAR"/>
</dbReference>
<dbReference type="FunFam" id="3.40.50.300:FF:000486">
    <property type="entry name" value="E3 ubiquitin-protein ligase TRIM23"/>
    <property type="match status" value="1"/>
</dbReference>
<keyword evidence="1 3" id="KW-0547">Nucleotide-binding</keyword>
<keyword evidence="4" id="KW-0460">Magnesium</keyword>
<dbReference type="Proteomes" id="UP000515135">
    <property type="component" value="Unplaced"/>
</dbReference>
<feature type="binding site" evidence="3">
    <location>
        <begin position="29"/>
        <end position="36"/>
    </location>
    <ligand>
        <name>GTP</name>
        <dbReference type="ChEBI" id="CHEBI:37565"/>
    </ligand>
</feature>
<dbReference type="SMART" id="SM00177">
    <property type="entry name" value="ARF"/>
    <property type="match status" value="1"/>
</dbReference>
<dbReference type="CDD" id="cd00878">
    <property type="entry name" value="Arf_Arl"/>
    <property type="match status" value="1"/>
</dbReference>
<protein>
    <submittedName>
        <fullName evidence="7">E3 ubiquitin-protein ligase TRIM23-like</fullName>
    </submittedName>
</protein>
<evidence type="ECO:0000313" key="7">
    <source>
        <dbReference type="RefSeq" id="XP_019634360.1"/>
    </source>
</evidence>